<dbReference type="Pfam" id="PF01381">
    <property type="entry name" value="HTH_3"/>
    <property type="match status" value="1"/>
</dbReference>
<dbReference type="GO" id="GO:0003677">
    <property type="term" value="F:DNA binding"/>
    <property type="evidence" value="ECO:0007669"/>
    <property type="project" value="InterPro"/>
</dbReference>
<feature type="domain" description="HTH cro/C1-type" evidence="1">
    <location>
        <begin position="2"/>
        <end position="39"/>
    </location>
</feature>
<dbReference type="AlphaFoldDB" id="A0A0F9UWL9"/>
<reference evidence="2" key="1">
    <citation type="journal article" date="2015" name="Nature">
        <title>Complex archaea that bridge the gap between prokaryotes and eukaryotes.</title>
        <authorList>
            <person name="Spang A."/>
            <person name="Saw J.H."/>
            <person name="Jorgensen S.L."/>
            <person name="Zaremba-Niedzwiedzka K."/>
            <person name="Martijn J."/>
            <person name="Lind A.E."/>
            <person name="van Eijk R."/>
            <person name="Schleper C."/>
            <person name="Guy L."/>
            <person name="Ettema T.J."/>
        </authorList>
    </citation>
    <scope>NUCLEOTIDE SEQUENCE</scope>
</reference>
<dbReference type="EMBL" id="LAZR01000520">
    <property type="protein sequence ID" value="KKN65586.1"/>
    <property type="molecule type" value="Genomic_DNA"/>
</dbReference>
<evidence type="ECO:0000313" key="2">
    <source>
        <dbReference type="EMBL" id="KKN65586.1"/>
    </source>
</evidence>
<dbReference type="InterPro" id="IPR010982">
    <property type="entry name" value="Lambda_DNA-bd_dom_sf"/>
</dbReference>
<evidence type="ECO:0000259" key="1">
    <source>
        <dbReference type="PROSITE" id="PS50943"/>
    </source>
</evidence>
<dbReference type="SMART" id="SM00530">
    <property type="entry name" value="HTH_XRE"/>
    <property type="match status" value="1"/>
</dbReference>
<dbReference type="CDD" id="cd00093">
    <property type="entry name" value="HTH_XRE"/>
    <property type="match status" value="1"/>
</dbReference>
<dbReference type="InterPro" id="IPR001387">
    <property type="entry name" value="Cro/C1-type_HTH"/>
</dbReference>
<proteinExistence type="predicted"/>
<protein>
    <recommendedName>
        <fullName evidence="1">HTH cro/C1-type domain-containing protein</fullName>
    </recommendedName>
</protein>
<organism evidence="2">
    <name type="scientific">marine sediment metagenome</name>
    <dbReference type="NCBI Taxonomy" id="412755"/>
    <lineage>
        <taxon>unclassified sequences</taxon>
        <taxon>metagenomes</taxon>
        <taxon>ecological metagenomes</taxon>
    </lineage>
</organism>
<dbReference type="Gene3D" id="1.10.260.40">
    <property type="entry name" value="lambda repressor-like DNA-binding domains"/>
    <property type="match status" value="1"/>
</dbReference>
<dbReference type="PROSITE" id="PS50943">
    <property type="entry name" value="HTH_CROC1"/>
    <property type="match status" value="1"/>
</dbReference>
<gene>
    <name evidence="2" type="ORF">LCGC14_0479980</name>
</gene>
<comment type="caution">
    <text evidence="2">The sequence shown here is derived from an EMBL/GenBank/DDBJ whole genome shotgun (WGS) entry which is preliminary data.</text>
</comment>
<sequence>MIRAARLERNMTAQELTEKTGVSRPLLSNVKKGDQGVSLGRHSKLPLSLKCSCSWRTTSA</sequence>
<dbReference type="SUPFAM" id="SSF47413">
    <property type="entry name" value="lambda repressor-like DNA-binding domains"/>
    <property type="match status" value="1"/>
</dbReference>
<name>A0A0F9UWL9_9ZZZZ</name>
<accession>A0A0F9UWL9</accession>